<accession>A0A6N8S4T7</accession>
<dbReference type="EMBL" id="WUMK01000001">
    <property type="protein sequence ID" value="MXN44095.1"/>
    <property type="molecule type" value="Genomic_DNA"/>
</dbReference>
<dbReference type="InterPro" id="IPR057904">
    <property type="entry name" value="Nal1_C"/>
</dbReference>
<evidence type="ECO:0000259" key="1">
    <source>
        <dbReference type="Pfam" id="PF25819"/>
    </source>
</evidence>
<dbReference type="Proteomes" id="UP000435802">
    <property type="component" value="Unassembled WGS sequence"/>
</dbReference>
<evidence type="ECO:0000313" key="3">
    <source>
        <dbReference type="Proteomes" id="UP000435802"/>
    </source>
</evidence>
<dbReference type="OrthoDB" id="500593at2"/>
<sequence>MQDVVDNSEKKPETAREVAENVLAWAKKHNLFDKVPLDEAVDDVGGDFSSGGDAFRAQAVEEILRKKSINLVGFSEPEKKVIIFTNGKLSKSDEKILPFHTSGFSFDYIQGGVAYVKGNPPPPQTPKPFTLRGGRYTCGSSIYPAHCVGAGTFGLIVRDQNGVLYGMTNNHVAGACNNAMPGLPILAPGPLDATEEACDPFTIGRHHRLLPINDGIPENIQIDVNWDVSIFRLAEPDKVTSFQGSAFDTPTHVASPMPSMRVKKVGRTTGLTGGTIVAQSASPVPVQYQVPEYGVRKNVFFETVYVVVGDNGLPFSKAGDSGSLVVADDGQGNTHAVGLVFAGNEQRGLSFILPLPEIMQKLSVEIVSGHHV</sequence>
<comment type="caution">
    <text evidence="2">The sequence shown here is derived from an EMBL/GenBank/DDBJ whole genome shotgun (WGS) entry which is preliminary data.</text>
</comment>
<dbReference type="InterPro" id="IPR043504">
    <property type="entry name" value="Peptidase_S1_PA_chymotrypsin"/>
</dbReference>
<dbReference type="SUPFAM" id="SSF50494">
    <property type="entry name" value="Trypsin-like serine proteases"/>
    <property type="match status" value="1"/>
</dbReference>
<feature type="domain" description="Nal1 C-terminal" evidence="1">
    <location>
        <begin position="260"/>
        <end position="349"/>
    </location>
</feature>
<evidence type="ECO:0000313" key="2">
    <source>
        <dbReference type="EMBL" id="MXN44095.1"/>
    </source>
</evidence>
<name>A0A6N8S4T7_9HYPH</name>
<gene>
    <name evidence="2" type="ORF">GR138_02770</name>
</gene>
<protein>
    <recommendedName>
        <fullName evidence="1">Nal1 C-terminal domain-containing protein</fullName>
    </recommendedName>
</protein>
<organism evidence="2 3">
    <name type="scientific">Shinella kummerowiae</name>
    <dbReference type="NCBI Taxonomy" id="417745"/>
    <lineage>
        <taxon>Bacteria</taxon>
        <taxon>Pseudomonadati</taxon>
        <taxon>Pseudomonadota</taxon>
        <taxon>Alphaproteobacteria</taxon>
        <taxon>Hyphomicrobiales</taxon>
        <taxon>Rhizobiaceae</taxon>
        <taxon>Shinella</taxon>
    </lineage>
</organism>
<dbReference type="RefSeq" id="WP_160857072.1">
    <property type="nucleotide sequence ID" value="NZ_WUMK01000001.1"/>
</dbReference>
<dbReference type="InterPro" id="IPR009003">
    <property type="entry name" value="Peptidase_S1_PA"/>
</dbReference>
<dbReference type="AlphaFoldDB" id="A0A6N8S4T7"/>
<dbReference type="Gene3D" id="2.40.10.10">
    <property type="entry name" value="Trypsin-like serine proteases"/>
    <property type="match status" value="1"/>
</dbReference>
<keyword evidence="3" id="KW-1185">Reference proteome</keyword>
<proteinExistence type="predicted"/>
<dbReference type="Pfam" id="PF25819">
    <property type="entry name" value="Nal1_C"/>
    <property type="match status" value="1"/>
</dbReference>
<reference evidence="2 3" key="1">
    <citation type="submission" date="2019-12" db="EMBL/GenBank/DDBJ databases">
        <title>Shinella kummerowiae sp. nov., a symbiotic bacterium isolated from root nodules of the herbal legume Kummerowia stipulacea.</title>
        <authorList>
            <person name="Gao J."/>
        </authorList>
    </citation>
    <scope>NUCLEOTIDE SEQUENCE [LARGE SCALE GENOMIC DNA]</scope>
    <source>
        <strain evidence="2 3">CCBAU 25048</strain>
    </source>
</reference>